<protein>
    <submittedName>
        <fullName evidence="6">Phosphotriesterase</fullName>
    </submittedName>
</protein>
<dbReference type="PANTHER" id="PTHR10819">
    <property type="entry name" value="PHOSPHOTRIESTERASE-RELATED"/>
    <property type="match status" value="1"/>
</dbReference>
<keyword evidence="7" id="KW-1185">Reference proteome</keyword>
<feature type="binding site" evidence="4">
    <location>
        <position position="265"/>
    </location>
    <ligand>
        <name>Zn(2+)</name>
        <dbReference type="ChEBI" id="CHEBI:29105"/>
        <label>2</label>
    </ligand>
</feature>
<comment type="caution">
    <text evidence="6">The sequence shown here is derived from an EMBL/GenBank/DDBJ whole genome shotgun (WGS) entry which is preliminary data.</text>
</comment>
<dbReference type="InterPro" id="IPR032466">
    <property type="entry name" value="Metal_Hydrolase"/>
</dbReference>
<dbReference type="Gene3D" id="3.20.20.140">
    <property type="entry name" value="Metal-dependent hydrolases"/>
    <property type="match status" value="1"/>
</dbReference>
<reference evidence="6 7" key="1">
    <citation type="submission" date="2019-04" db="EMBL/GenBank/DDBJ databases">
        <title>Lewinella litorea sp. nov., isolated from a marine sand.</title>
        <authorList>
            <person name="Yoon J.-H."/>
        </authorList>
    </citation>
    <scope>NUCLEOTIDE SEQUENCE [LARGE SCALE GENOMIC DNA]</scope>
    <source>
        <strain evidence="6 7">HSMS-39</strain>
    </source>
</reference>
<feature type="binding site" evidence="4">
    <location>
        <position position="88"/>
    </location>
    <ligand>
        <name>Zn(2+)</name>
        <dbReference type="ChEBI" id="CHEBI:29105"/>
        <label>1</label>
    </ligand>
</feature>
<feature type="modified residue" description="N6-carboxylysine" evidence="3 5">
    <location>
        <position position="203"/>
    </location>
</feature>
<evidence type="ECO:0000256" key="5">
    <source>
        <dbReference type="PROSITE-ProRule" id="PRU00679"/>
    </source>
</evidence>
<comment type="cofactor">
    <cofactor evidence="4">
        <name>a divalent metal cation</name>
        <dbReference type="ChEBI" id="CHEBI:60240"/>
    </cofactor>
    <text evidence="4">Binds 2 divalent metal cations per subunit.</text>
</comment>
<dbReference type="AlphaFoldDB" id="A0A4V3XLC3"/>
<dbReference type="Proteomes" id="UP000308528">
    <property type="component" value="Unassembled WGS sequence"/>
</dbReference>
<dbReference type="OrthoDB" id="105927at2"/>
<feature type="binding site" description="via carbamate group" evidence="4">
    <location>
        <position position="203"/>
    </location>
    <ligand>
        <name>Zn(2+)</name>
        <dbReference type="ChEBI" id="CHEBI:29105"/>
        <label>1</label>
    </ligand>
</feature>
<dbReference type="GO" id="GO:0008270">
    <property type="term" value="F:zinc ion binding"/>
    <property type="evidence" value="ECO:0007669"/>
    <property type="project" value="InterPro"/>
</dbReference>
<evidence type="ECO:0000256" key="4">
    <source>
        <dbReference type="PIRSR" id="PIRSR601559-51"/>
    </source>
</evidence>
<evidence type="ECO:0000256" key="2">
    <source>
        <dbReference type="ARBA" id="ARBA00022801"/>
    </source>
</evidence>
<evidence type="ECO:0000313" key="7">
    <source>
        <dbReference type="Proteomes" id="UP000308528"/>
    </source>
</evidence>
<dbReference type="Pfam" id="PF02126">
    <property type="entry name" value="PTE"/>
    <property type="match status" value="1"/>
</dbReference>
<name>A0A4V3XLC3_9BACT</name>
<feature type="binding site" description="via carbamate group" evidence="4">
    <location>
        <position position="203"/>
    </location>
    <ligand>
        <name>Zn(2+)</name>
        <dbReference type="ChEBI" id="CHEBI:29105"/>
        <label>2</label>
    </ligand>
</feature>
<dbReference type="InterPro" id="IPR001559">
    <property type="entry name" value="Phosphotriesterase"/>
</dbReference>
<sequence length="384" mass="41541">MWLSTGNGRGLPLLFRRTLRCRKKLFLPMLTIVPRRAFLQTVTTLLAGTCLPAQSLLAGTREAAEGTIMTVGGPIAPQDLGFCLPHEHVLSRFGAPPEEPADFDSETVQREVVPYLEYLRELGIGAVADCTAYSFGRAPELLRQLSDASGLHLITNTGYYGAADDRYVPAEAYQLEAGEIASRWIAEFNAGIGGTGIRPGFVKTAVDAGPLSPIDAKLVRAAALTHRATGLSLAIHTGDNPGAARQQLDILAEEGVSPEAWTWTHAQNVSDPAPLIDAAGRGAWISLDGVNTPYFQDGRRQGGDTLDRHFRHLMALRGAGLLDRVLLSHDGSTYPPDLTARRPMDIIPNTFLPMLRAGGLSEAEIEQLTVGNPTRYFTVQLRLQ</sequence>
<keyword evidence="2" id="KW-0378">Hydrolase</keyword>
<evidence type="ECO:0000313" key="6">
    <source>
        <dbReference type="EMBL" id="THH40293.1"/>
    </source>
</evidence>
<organism evidence="6 7">
    <name type="scientific">Neolewinella litorea</name>
    <dbReference type="NCBI Taxonomy" id="2562452"/>
    <lineage>
        <taxon>Bacteria</taxon>
        <taxon>Pseudomonadati</taxon>
        <taxon>Bacteroidota</taxon>
        <taxon>Saprospiria</taxon>
        <taxon>Saprospirales</taxon>
        <taxon>Lewinellaceae</taxon>
        <taxon>Neolewinella</taxon>
    </lineage>
</organism>
<feature type="binding site" evidence="4">
    <location>
        <position position="330"/>
    </location>
    <ligand>
        <name>Zn(2+)</name>
        <dbReference type="ChEBI" id="CHEBI:29105"/>
        <label>1</label>
    </ligand>
</feature>
<dbReference type="EMBL" id="SRSF01000002">
    <property type="protein sequence ID" value="THH40293.1"/>
    <property type="molecule type" value="Genomic_DNA"/>
</dbReference>
<evidence type="ECO:0000256" key="1">
    <source>
        <dbReference type="ARBA" id="ARBA00022723"/>
    </source>
</evidence>
<dbReference type="GO" id="GO:0016787">
    <property type="term" value="F:hydrolase activity"/>
    <property type="evidence" value="ECO:0007669"/>
    <property type="project" value="UniProtKB-KW"/>
</dbReference>
<accession>A0A4V3XLC3</accession>
<proteinExistence type="inferred from homology"/>
<feature type="binding site" evidence="4">
    <location>
        <position position="86"/>
    </location>
    <ligand>
        <name>Zn(2+)</name>
        <dbReference type="ChEBI" id="CHEBI:29105"/>
        <label>1</label>
    </ligand>
</feature>
<feature type="binding site" evidence="4">
    <location>
        <position position="236"/>
    </location>
    <ligand>
        <name>Zn(2+)</name>
        <dbReference type="ChEBI" id="CHEBI:29105"/>
        <label>2</label>
    </ligand>
</feature>
<comment type="similarity">
    <text evidence="5">Belongs to the metallo-dependent hydrolases superfamily. Phosphotriesterase family.</text>
</comment>
<evidence type="ECO:0000256" key="3">
    <source>
        <dbReference type="PIRSR" id="PIRSR601559-50"/>
    </source>
</evidence>
<dbReference type="PANTHER" id="PTHR10819:SF3">
    <property type="entry name" value="PHOSPHOTRIESTERASE-RELATED PROTEIN"/>
    <property type="match status" value="1"/>
</dbReference>
<keyword evidence="1 4" id="KW-0479">Metal-binding</keyword>
<dbReference type="SUPFAM" id="SSF51556">
    <property type="entry name" value="Metallo-dependent hydrolases"/>
    <property type="match status" value="1"/>
</dbReference>
<dbReference type="PROSITE" id="PS51347">
    <property type="entry name" value="PHOSPHOTRIESTERASE_2"/>
    <property type="match status" value="1"/>
</dbReference>
<gene>
    <name evidence="6" type="ORF">E4021_06030</name>
</gene>